<dbReference type="PANTHER" id="PTHR42920">
    <property type="entry name" value="OS03G0707200 PROTEIN-RELATED"/>
    <property type="match status" value="1"/>
</dbReference>
<feature type="domain" description="EamA" evidence="7">
    <location>
        <begin position="11"/>
        <end position="136"/>
    </location>
</feature>
<dbReference type="EMBL" id="RFLV01000003">
    <property type="protein sequence ID" value="TIH07462.1"/>
    <property type="molecule type" value="Genomic_DNA"/>
</dbReference>
<feature type="transmembrane region" description="Helical" evidence="6">
    <location>
        <begin position="31"/>
        <end position="55"/>
    </location>
</feature>
<gene>
    <name evidence="8" type="ORF">D8779_14970</name>
</gene>
<dbReference type="GO" id="GO:0005886">
    <property type="term" value="C:plasma membrane"/>
    <property type="evidence" value="ECO:0007669"/>
    <property type="project" value="UniProtKB-SubCell"/>
</dbReference>
<feature type="transmembrane region" description="Helical" evidence="6">
    <location>
        <begin position="92"/>
        <end position="110"/>
    </location>
</feature>
<dbReference type="PANTHER" id="PTHR42920:SF11">
    <property type="entry name" value="INNER MEMBRANE PROTEIN YTFF"/>
    <property type="match status" value="1"/>
</dbReference>
<evidence type="ECO:0000256" key="2">
    <source>
        <dbReference type="ARBA" id="ARBA00022475"/>
    </source>
</evidence>
<dbReference type="OrthoDB" id="7216522at2"/>
<dbReference type="SUPFAM" id="SSF103481">
    <property type="entry name" value="Multidrug resistance efflux transporter EmrE"/>
    <property type="match status" value="1"/>
</dbReference>
<dbReference type="InterPro" id="IPR037185">
    <property type="entry name" value="EmrE-like"/>
</dbReference>
<dbReference type="InterPro" id="IPR051258">
    <property type="entry name" value="Diverse_Substrate_Transporter"/>
</dbReference>
<feature type="transmembrane region" description="Helical" evidence="6">
    <location>
        <begin position="190"/>
        <end position="211"/>
    </location>
</feature>
<feature type="transmembrane region" description="Helical" evidence="6">
    <location>
        <begin position="223"/>
        <end position="245"/>
    </location>
</feature>
<protein>
    <submittedName>
        <fullName evidence="8">DMT family transporter</fullName>
    </submittedName>
</protein>
<dbReference type="RefSeq" id="WP_136665292.1">
    <property type="nucleotide sequence ID" value="NZ_RFLV01000003.1"/>
</dbReference>
<feature type="transmembrane region" description="Helical" evidence="6">
    <location>
        <begin position="150"/>
        <end position="169"/>
    </location>
</feature>
<feature type="transmembrane region" description="Helical" evidence="6">
    <location>
        <begin position="252"/>
        <end position="271"/>
    </location>
</feature>
<keyword evidence="4 6" id="KW-1133">Transmembrane helix</keyword>
<keyword evidence="2" id="KW-1003">Cell membrane</keyword>
<feature type="domain" description="EamA" evidence="7">
    <location>
        <begin position="154"/>
        <end position="299"/>
    </location>
</feature>
<dbReference type="AlphaFoldDB" id="A0A4T1ZUZ1"/>
<evidence type="ECO:0000313" key="8">
    <source>
        <dbReference type="EMBL" id="TIH07462.1"/>
    </source>
</evidence>
<keyword evidence="9" id="KW-1185">Reference proteome</keyword>
<comment type="subcellular location">
    <subcellularLocation>
        <location evidence="1">Cell membrane</location>
        <topology evidence="1">Multi-pass membrane protein</topology>
    </subcellularLocation>
</comment>
<accession>A0A4T1ZUZ1</accession>
<evidence type="ECO:0000256" key="5">
    <source>
        <dbReference type="ARBA" id="ARBA00023136"/>
    </source>
</evidence>
<evidence type="ECO:0000256" key="1">
    <source>
        <dbReference type="ARBA" id="ARBA00004651"/>
    </source>
</evidence>
<keyword evidence="3 6" id="KW-0812">Transmembrane</keyword>
<comment type="caution">
    <text evidence="8">The sequence shown here is derived from an EMBL/GenBank/DDBJ whole genome shotgun (WGS) entry which is preliminary data.</text>
</comment>
<feature type="transmembrane region" description="Helical" evidence="6">
    <location>
        <begin position="277"/>
        <end position="299"/>
    </location>
</feature>
<name>A0A4T1ZUZ1_9PSED</name>
<dbReference type="Pfam" id="PF00892">
    <property type="entry name" value="EamA"/>
    <property type="match status" value="2"/>
</dbReference>
<feature type="transmembrane region" description="Helical" evidence="6">
    <location>
        <begin position="67"/>
        <end position="86"/>
    </location>
</feature>
<dbReference type="Proteomes" id="UP000307541">
    <property type="component" value="Unassembled WGS sequence"/>
</dbReference>
<organism evidence="8 9">
    <name type="scientific">Pseudomonas leptonychotis</name>
    <dbReference type="NCBI Taxonomy" id="2448482"/>
    <lineage>
        <taxon>Bacteria</taxon>
        <taxon>Pseudomonadati</taxon>
        <taxon>Pseudomonadota</taxon>
        <taxon>Gammaproteobacteria</taxon>
        <taxon>Pseudomonadales</taxon>
        <taxon>Pseudomonadaceae</taxon>
        <taxon>Pseudomonas</taxon>
    </lineage>
</organism>
<evidence type="ECO:0000259" key="7">
    <source>
        <dbReference type="Pfam" id="PF00892"/>
    </source>
</evidence>
<evidence type="ECO:0000256" key="3">
    <source>
        <dbReference type="ARBA" id="ARBA00022692"/>
    </source>
</evidence>
<feature type="transmembrane region" description="Helical" evidence="6">
    <location>
        <begin position="5"/>
        <end position="25"/>
    </location>
</feature>
<evidence type="ECO:0000256" key="6">
    <source>
        <dbReference type="SAM" id="Phobius"/>
    </source>
</evidence>
<keyword evidence="5 6" id="KW-0472">Membrane</keyword>
<evidence type="ECO:0000256" key="4">
    <source>
        <dbReference type="ARBA" id="ARBA00022989"/>
    </source>
</evidence>
<reference evidence="8 9" key="1">
    <citation type="submission" date="2018-10" db="EMBL/GenBank/DDBJ databases">
        <title>Pseudomonas leptonychotis sp. nov., isolated from Weddell seals in Antarctica.</title>
        <authorList>
            <person name="Novakova D."/>
            <person name="Svec P."/>
            <person name="Kralova S."/>
            <person name="Kristofova L."/>
            <person name="Zeman M."/>
            <person name="Pantucek R."/>
            <person name="Maslanova I."/>
            <person name="Sedlacek I."/>
        </authorList>
    </citation>
    <scope>NUCLEOTIDE SEQUENCE [LARGE SCALE GENOMIC DNA]</scope>
    <source>
        <strain evidence="8 9">CCM 8849</strain>
    </source>
</reference>
<evidence type="ECO:0000313" key="9">
    <source>
        <dbReference type="Proteomes" id="UP000307541"/>
    </source>
</evidence>
<dbReference type="InterPro" id="IPR000620">
    <property type="entry name" value="EamA_dom"/>
</dbReference>
<feature type="transmembrane region" description="Helical" evidence="6">
    <location>
        <begin position="122"/>
        <end position="144"/>
    </location>
</feature>
<proteinExistence type="predicted"/>
<sequence>MKKAVVQGGMAGALWGAVIVAPALIPDVHPVVISCVRFLLYGLFATLIALPNARALFRRLTRQDQRLLLELALTGNLLYFILLSAAVQDAGVATASLINGLIPIAVMLMGRRYSQVSLRSMLFSLALIFTGIIWLNLPAVMAVIRGEGGMRQMLGAGYACLGVLSWSWFALRNAHQLKTGRFTPGEWSTLLGITTGFMALLLSVMVILTQPQLVPTDLSRERLTIFMLTALFMAIAGSWVANALWNAAAQRLPVSIGGQLIIFETLCALFYSYLLAWALPSAVEVLGMLLVLGGVCWTIRTESRSVIPKRLHMA</sequence>